<keyword evidence="1" id="KW-0378">Hydrolase</keyword>
<name>A0ACC1J0U9_9FUNG</name>
<keyword evidence="1" id="KW-0547">Nucleotide-binding</keyword>
<proteinExistence type="predicted"/>
<dbReference type="EC" id="3.6.4.12" evidence="1"/>
<keyword evidence="2" id="KW-1185">Reference proteome</keyword>
<dbReference type="Proteomes" id="UP001150603">
    <property type="component" value="Unassembled WGS sequence"/>
</dbReference>
<comment type="caution">
    <text evidence="1">The sequence shown here is derived from an EMBL/GenBank/DDBJ whole genome shotgun (WGS) entry which is preliminary data.</text>
</comment>
<protein>
    <submittedName>
        <fullName evidence="1">MCM DNA helicase complex subunit</fullName>
        <ecNumber evidence="1">3.6.4.12</ecNumber>
    </submittedName>
</protein>
<organism evidence="1 2">
    <name type="scientific">Linderina macrospora</name>
    <dbReference type="NCBI Taxonomy" id="4868"/>
    <lineage>
        <taxon>Eukaryota</taxon>
        <taxon>Fungi</taxon>
        <taxon>Fungi incertae sedis</taxon>
        <taxon>Zoopagomycota</taxon>
        <taxon>Kickxellomycotina</taxon>
        <taxon>Kickxellomycetes</taxon>
        <taxon>Kickxellales</taxon>
        <taxon>Kickxellaceae</taxon>
        <taxon>Linderina</taxon>
    </lineage>
</organism>
<keyword evidence="1" id="KW-0067">ATP-binding</keyword>
<dbReference type="EMBL" id="JANBPW010005120">
    <property type="protein sequence ID" value="KAJ1933317.1"/>
    <property type="molecule type" value="Genomic_DNA"/>
</dbReference>
<gene>
    <name evidence="1" type="primary">MCM3</name>
    <name evidence="1" type="ORF">FBU59_006067</name>
</gene>
<evidence type="ECO:0000313" key="1">
    <source>
        <dbReference type="EMBL" id="KAJ1933317.1"/>
    </source>
</evidence>
<accession>A0ACC1J0U9</accession>
<feature type="non-terminal residue" evidence="1">
    <location>
        <position position="321"/>
    </location>
</feature>
<keyword evidence="1" id="KW-0347">Helicase</keyword>
<reference evidence="1" key="1">
    <citation type="submission" date="2022-07" db="EMBL/GenBank/DDBJ databases">
        <title>Phylogenomic reconstructions and comparative analyses of Kickxellomycotina fungi.</title>
        <authorList>
            <person name="Reynolds N.K."/>
            <person name="Stajich J.E."/>
            <person name="Barry K."/>
            <person name="Grigoriev I.V."/>
            <person name="Crous P."/>
            <person name="Smith M.E."/>
        </authorList>
    </citation>
    <scope>NUCLEOTIDE SEQUENCE</scope>
    <source>
        <strain evidence="1">NRRL 5244</strain>
    </source>
</reference>
<sequence length="321" mass="34434">MDPTGEMTQDAVTQFTLPETNLAEDQFAERKRRSIEFLERDNGENADMAQLRQIIRTAQPRLVVSIDHLREFDAEFAAHLVAEPSEFIPALEDAAKQIAVRLAGAENVVIADLKTYRVAVGFQGSFGAHHVTPRGLRARLLGQLVCIEGIVTRCSLVRPKVVRSVHYSEAAKTFYAKAYQDATTSAGGSNSGFSSAYPTADDKGQPLTTEFGYSQYMDHQTVNVQEMPERAPPGQLPRGVDVIMDDDLVDAVKPGDRVTLVGVYRALGGKAMTAASAIFRTVVVVGSVQVFGAGSLAAAGGSSSTTISARELASRAQATGQ</sequence>
<evidence type="ECO:0000313" key="2">
    <source>
        <dbReference type="Proteomes" id="UP001150603"/>
    </source>
</evidence>